<dbReference type="EMBL" id="FUXU01000087">
    <property type="protein sequence ID" value="SKA66515.1"/>
    <property type="molecule type" value="Genomic_DNA"/>
</dbReference>
<proteinExistence type="predicted"/>
<gene>
    <name evidence="1" type="ORF">SAMN02745132_04116</name>
</gene>
<dbReference type="Proteomes" id="UP000190162">
    <property type="component" value="Unassembled WGS sequence"/>
</dbReference>
<dbReference type="AlphaFoldDB" id="A0A1T4VNP1"/>
<protein>
    <submittedName>
        <fullName evidence="1">Uncharacterized protein</fullName>
    </submittedName>
</protein>
<name>A0A1T4VNP1_9GAMM</name>
<keyword evidence="2" id="KW-1185">Reference proteome</keyword>
<evidence type="ECO:0000313" key="1">
    <source>
        <dbReference type="EMBL" id="SKA66515.1"/>
    </source>
</evidence>
<reference evidence="2" key="1">
    <citation type="submission" date="2017-02" db="EMBL/GenBank/DDBJ databases">
        <authorList>
            <person name="Varghese N."/>
            <person name="Submissions S."/>
        </authorList>
    </citation>
    <scope>NUCLEOTIDE SEQUENCE [LARGE SCALE GENOMIC DNA]</scope>
    <source>
        <strain evidence="2">DSM 22720</strain>
    </source>
</reference>
<dbReference type="RefSeq" id="WP_078754232.1">
    <property type="nucleotide sequence ID" value="NZ_FUXU01000087.1"/>
</dbReference>
<organism evidence="1 2">
    <name type="scientific">Enterovibrio nigricans DSM 22720</name>
    <dbReference type="NCBI Taxonomy" id="1121868"/>
    <lineage>
        <taxon>Bacteria</taxon>
        <taxon>Pseudomonadati</taxon>
        <taxon>Pseudomonadota</taxon>
        <taxon>Gammaproteobacteria</taxon>
        <taxon>Vibrionales</taxon>
        <taxon>Vibrionaceae</taxon>
        <taxon>Enterovibrio</taxon>
    </lineage>
</organism>
<accession>A0A1T4VNP1</accession>
<sequence>MGWFTNIFKGIGDAISAVGDAISDVVTGATNVVSTAVSVVEECISIAADKVAEVTVDIPIINGITAACATVVDGVTDAAEIVTHHFMMNVAQAGQAVGTVVSTTGEVVDAVCEGNAECVPEIIKEGVGEIIETAEEHLAMHLEHDIDLLTIPLEIVAEASSELLTGVIGCNEISQAPLLLDDCQSFVFDTVIHDGVVKPALEAWENHNNEVFGNVVDNLYPADMGMGWLTGHETGHGAGHGAGHGSSCGCGDTTMPAAADEFMWV</sequence>
<evidence type="ECO:0000313" key="2">
    <source>
        <dbReference type="Proteomes" id="UP000190162"/>
    </source>
</evidence>
<dbReference type="OrthoDB" id="5918800at2"/>